<evidence type="ECO:0000256" key="8">
    <source>
        <dbReference type="ARBA" id="ARBA00048617"/>
    </source>
</evidence>
<keyword evidence="4 9" id="KW-0456">Lyase</keyword>
<evidence type="ECO:0000256" key="4">
    <source>
        <dbReference type="ARBA" id="ARBA00023239"/>
    </source>
</evidence>
<dbReference type="GO" id="GO:0004852">
    <property type="term" value="F:uroporphyrinogen-III synthase activity"/>
    <property type="evidence" value="ECO:0007669"/>
    <property type="project" value="UniProtKB-UniRule"/>
</dbReference>
<dbReference type="PANTHER" id="PTHR38042">
    <property type="entry name" value="UROPORPHYRINOGEN-III SYNTHASE, CHLOROPLASTIC"/>
    <property type="match status" value="1"/>
</dbReference>
<dbReference type="Gene3D" id="3.40.50.10090">
    <property type="match status" value="2"/>
</dbReference>
<dbReference type="UniPathway" id="UPA00251">
    <property type="reaction ID" value="UER00320"/>
</dbReference>
<dbReference type="PANTHER" id="PTHR38042:SF1">
    <property type="entry name" value="UROPORPHYRINOGEN-III SYNTHASE, CHLOROPLASTIC"/>
    <property type="match status" value="1"/>
</dbReference>
<keyword evidence="5 9" id="KW-0627">Porphyrin biosynthesis</keyword>
<proteinExistence type="inferred from homology"/>
<dbReference type="EMBL" id="RWKW01000002">
    <property type="protein sequence ID" value="RST88370.1"/>
    <property type="molecule type" value="Genomic_DNA"/>
</dbReference>
<reference evidence="11 12" key="1">
    <citation type="submission" date="2018-12" db="EMBL/GenBank/DDBJ databases">
        <title>Mesorhizobium carbonis sp. nov., isolated from coal mine water.</title>
        <authorList>
            <person name="Xin W."/>
            <person name="Xu Z."/>
            <person name="Xiang F."/>
            <person name="Zhang J."/>
            <person name="Xi L."/>
            <person name="Liu J."/>
        </authorList>
    </citation>
    <scope>NUCLEOTIDE SEQUENCE [LARGE SCALE GENOMIC DNA]</scope>
    <source>
        <strain evidence="11 12">B2.3</strain>
    </source>
</reference>
<dbReference type="GO" id="GO:0006780">
    <property type="term" value="P:uroporphyrinogen III biosynthetic process"/>
    <property type="evidence" value="ECO:0007669"/>
    <property type="project" value="UniProtKB-UniRule"/>
</dbReference>
<evidence type="ECO:0000259" key="10">
    <source>
        <dbReference type="Pfam" id="PF02602"/>
    </source>
</evidence>
<keyword evidence="12" id="KW-1185">Reference proteome</keyword>
<organism evidence="11 12">
    <name type="scientific">Aquibium carbonis</name>
    <dbReference type="NCBI Taxonomy" id="2495581"/>
    <lineage>
        <taxon>Bacteria</taxon>
        <taxon>Pseudomonadati</taxon>
        <taxon>Pseudomonadota</taxon>
        <taxon>Alphaproteobacteria</taxon>
        <taxon>Hyphomicrobiales</taxon>
        <taxon>Phyllobacteriaceae</taxon>
        <taxon>Aquibium</taxon>
    </lineage>
</organism>
<dbReference type="InterPro" id="IPR003754">
    <property type="entry name" value="4pyrrol_synth_uPrphyn_synth"/>
</dbReference>
<evidence type="ECO:0000256" key="2">
    <source>
        <dbReference type="ARBA" id="ARBA00008133"/>
    </source>
</evidence>
<sequence length="236" mass="24343">MARVLVTRPEPGATATARRLTEAGHAPVVLPLSEIGPLAPVLPPAGRVDLIAATSANALRHLVTVPSALLGMPCRTVGGRTAEAARRAGFTDVRSADGDGAALAAMIAATEPPGATVLYLCGRVRRPEFEQALGRAGMNVEAVEVYDTRFVPPWQVATALAAASHPVDAVLLYSPETARTMATALAWTETADALADASFLCLSAQVAAALGTLDDPRTYVAMEPTEDALLALLPSG</sequence>
<evidence type="ECO:0000256" key="3">
    <source>
        <dbReference type="ARBA" id="ARBA00013109"/>
    </source>
</evidence>
<dbReference type="AlphaFoldDB" id="A0A3S0GC07"/>
<comment type="pathway">
    <text evidence="1 9">Porphyrin-containing compound metabolism; protoporphyrin-IX biosynthesis; coproporphyrinogen-III from 5-aminolevulinate: step 3/4.</text>
</comment>
<evidence type="ECO:0000256" key="9">
    <source>
        <dbReference type="RuleBase" id="RU366031"/>
    </source>
</evidence>
<comment type="similarity">
    <text evidence="2 9">Belongs to the uroporphyrinogen-III synthase family.</text>
</comment>
<dbReference type="InterPro" id="IPR039793">
    <property type="entry name" value="UROS/Hem4"/>
</dbReference>
<feature type="domain" description="Tetrapyrrole biosynthesis uroporphyrinogen III synthase" evidence="10">
    <location>
        <begin position="16"/>
        <end position="230"/>
    </location>
</feature>
<dbReference type="Pfam" id="PF02602">
    <property type="entry name" value="HEM4"/>
    <property type="match status" value="1"/>
</dbReference>
<protein>
    <recommendedName>
        <fullName evidence="7 9">Uroporphyrinogen-III synthase</fullName>
        <ecNumber evidence="3 9">4.2.1.75</ecNumber>
    </recommendedName>
</protein>
<dbReference type="EC" id="4.2.1.75" evidence="3 9"/>
<dbReference type="Proteomes" id="UP000278398">
    <property type="component" value="Unassembled WGS sequence"/>
</dbReference>
<gene>
    <name evidence="11" type="ORF">EJC49_01350</name>
</gene>
<dbReference type="CDD" id="cd06578">
    <property type="entry name" value="HemD"/>
    <property type="match status" value="1"/>
</dbReference>
<dbReference type="SUPFAM" id="SSF69618">
    <property type="entry name" value="HemD-like"/>
    <property type="match status" value="1"/>
</dbReference>
<evidence type="ECO:0000256" key="5">
    <source>
        <dbReference type="ARBA" id="ARBA00023244"/>
    </source>
</evidence>
<dbReference type="OrthoDB" id="7163809at2"/>
<dbReference type="GO" id="GO:0006782">
    <property type="term" value="P:protoporphyrinogen IX biosynthetic process"/>
    <property type="evidence" value="ECO:0007669"/>
    <property type="project" value="UniProtKB-UniRule"/>
</dbReference>
<comment type="function">
    <text evidence="6 9">Catalyzes cyclization of the linear tetrapyrrole, hydroxymethylbilane, to the macrocyclic uroporphyrinogen III.</text>
</comment>
<evidence type="ECO:0000256" key="1">
    <source>
        <dbReference type="ARBA" id="ARBA00004772"/>
    </source>
</evidence>
<name>A0A3S0GC07_9HYPH</name>
<comment type="caution">
    <text evidence="11">The sequence shown here is derived from an EMBL/GenBank/DDBJ whole genome shotgun (WGS) entry which is preliminary data.</text>
</comment>
<evidence type="ECO:0000313" key="12">
    <source>
        <dbReference type="Proteomes" id="UP000278398"/>
    </source>
</evidence>
<evidence type="ECO:0000313" key="11">
    <source>
        <dbReference type="EMBL" id="RST88370.1"/>
    </source>
</evidence>
<dbReference type="RefSeq" id="WP_126697644.1">
    <property type="nucleotide sequence ID" value="NZ_RWKW01000002.1"/>
</dbReference>
<dbReference type="InterPro" id="IPR036108">
    <property type="entry name" value="4pyrrol_syn_uPrphyn_synt_sf"/>
</dbReference>
<comment type="catalytic activity">
    <reaction evidence="8 9">
        <text>hydroxymethylbilane = uroporphyrinogen III + H2O</text>
        <dbReference type="Rhea" id="RHEA:18965"/>
        <dbReference type="ChEBI" id="CHEBI:15377"/>
        <dbReference type="ChEBI" id="CHEBI:57308"/>
        <dbReference type="ChEBI" id="CHEBI:57845"/>
        <dbReference type="EC" id="4.2.1.75"/>
    </reaction>
</comment>
<evidence type="ECO:0000256" key="6">
    <source>
        <dbReference type="ARBA" id="ARBA00037589"/>
    </source>
</evidence>
<accession>A0A3S0GC07</accession>
<evidence type="ECO:0000256" key="7">
    <source>
        <dbReference type="ARBA" id="ARBA00040167"/>
    </source>
</evidence>